<dbReference type="EMBL" id="CM055101">
    <property type="protein sequence ID" value="KAJ7541488.1"/>
    <property type="molecule type" value="Genomic_DNA"/>
</dbReference>
<protein>
    <submittedName>
        <fullName evidence="1">Uncharacterized protein</fullName>
    </submittedName>
</protein>
<evidence type="ECO:0000313" key="1">
    <source>
        <dbReference type="EMBL" id="KAJ7541488.1"/>
    </source>
</evidence>
<keyword evidence="2" id="KW-1185">Reference proteome</keyword>
<reference evidence="2" key="1">
    <citation type="journal article" date="2024" name="Proc. Natl. Acad. Sci. U.S.A.">
        <title>Extraordinary preservation of gene collinearity over three hundred million years revealed in homosporous lycophytes.</title>
        <authorList>
            <person name="Li C."/>
            <person name="Wickell D."/>
            <person name="Kuo L.Y."/>
            <person name="Chen X."/>
            <person name="Nie B."/>
            <person name="Liao X."/>
            <person name="Peng D."/>
            <person name="Ji J."/>
            <person name="Jenkins J."/>
            <person name="Williams M."/>
            <person name="Shu S."/>
            <person name="Plott C."/>
            <person name="Barry K."/>
            <person name="Rajasekar S."/>
            <person name="Grimwood J."/>
            <person name="Han X."/>
            <person name="Sun S."/>
            <person name="Hou Z."/>
            <person name="He W."/>
            <person name="Dai G."/>
            <person name="Sun C."/>
            <person name="Schmutz J."/>
            <person name="Leebens-Mack J.H."/>
            <person name="Li F.W."/>
            <person name="Wang L."/>
        </authorList>
    </citation>
    <scope>NUCLEOTIDE SEQUENCE [LARGE SCALE GENOMIC DNA]</scope>
    <source>
        <strain evidence="2">cv. PW_Plant_1</strain>
    </source>
</reference>
<name>A0ACC2CHH4_DIPCM</name>
<dbReference type="Proteomes" id="UP001162992">
    <property type="component" value="Chromosome 10"/>
</dbReference>
<comment type="caution">
    <text evidence="1">The sequence shown here is derived from an EMBL/GenBank/DDBJ whole genome shotgun (WGS) entry which is preliminary data.</text>
</comment>
<proteinExistence type="predicted"/>
<evidence type="ECO:0000313" key="2">
    <source>
        <dbReference type="Proteomes" id="UP001162992"/>
    </source>
</evidence>
<accession>A0ACC2CHH4</accession>
<sequence>MPRSSAKRGASFSRILGWLGRVSRLYKDPRKEIPPDLNSGGGLSCENIGLAFSYGYSSLCGRRTTMEDFFDARICSVDGLLVGLFGIFDGHGGSRAASYVKENLFKTLLKHPMFVTDTSHGIAEAYKQTDLEYLASSADDQLSDDGSTALIAVLVGDKLIIANLGDCRAVLSKAGEAVPLSSDHKPVRLDERMRIEEAGGVVQWEAGCWRVGGILAVSRAFGNRRLKEFVSADPEIQELVIKEDVDFLVIASDGLWDLIQNQDAINLVKSIADAEAAAIRLAEEAFRRGSIDNITCIVVRFHHDRQSSSMQ</sequence>
<organism evidence="1 2">
    <name type="scientific">Diphasiastrum complanatum</name>
    <name type="common">Issler's clubmoss</name>
    <name type="synonym">Lycopodium complanatum</name>
    <dbReference type="NCBI Taxonomy" id="34168"/>
    <lineage>
        <taxon>Eukaryota</taxon>
        <taxon>Viridiplantae</taxon>
        <taxon>Streptophyta</taxon>
        <taxon>Embryophyta</taxon>
        <taxon>Tracheophyta</taxon>
        <taxon>Lycopodiopsida</taxon>
        <taxon>Lycopodiales</taxon>
        <taxon>Lycopodiaceae</taxon>
        <taxon>Lycopodioideae</taxon>
        <taxon>Diphasiastrum</taxon>
    </lineage>
</organism>
<gene>
    <name evidence="1" type="ORF">O6H91_10G062000</name>
</gene>